<keyword evidence="2" id="KW-1185">Reference proteome</keyword>
<name>A0AAJ8M6K3_9TREE</name>
<dbReference type="AlphaFoldDB" id="A0AAJ8M6K3"/>
<reference evidence="1" key="1">
    <citation type="submission" date="2013-07" db="EMBL/GenBank/DDBJ databases">
        <authorList>
            <consortium name="The Broad Institute Genome Sequencing Platform"/>
            <person name="Cuomo C."/>
            <person name="Litvintseva A."/>
            <person name="Chen Y."/>
            <person name="Heitman J."/>
            <person name="Sun S."/>
            <person name="Springer D."/>
            <person name="Dromer F."/>
            <person name="Young S.K."/>
            <person name="Zeng Q."/>
            <person name="Gargeya S."/>
            <person name="Fitzgerald M."/>
            <person name="Abouelleil A."/>
            <person name="Alvarado L."/>
            <person name="Berlin A.M."/>
            <person name="Chapman S.B."/>
            <person name="Dewar J."/>
            <person name="Goldberg J."/>
            <person name="Griggs A."/>
            <person name="Gujja S."/>
            <person name="Hansen M."/>
            <person name="Howarth C."/>
            <person name="Imamovic A."/>
            <person name="Larimer J."/>
            <person name="McCowan C."/>
            <person name="Murphy C."/>
            <person name="Pearson M."/>
            <person name="Priest M."/>
            <person name="Roberts A."/>
            <person name="Saif S."/>
            <person name="Shea T."/>
            <person name="Sykes S."/>
            <person name="Wortman J."/>
            <person name="Nusbaum C."/>
            <person name="Birren B."/>
        </authorList>
    </citation>
    <scope>NUCLEOTIDE SEQUENCE</scope>
    <source>
        <strain evidence="1">CBS 10118</strain>
    </source>
</reference>
<dbReference type="Proteomes" id="UP000092730">
    <property type="component" value="Chromosome 2"/>
</dbReference>
<dbReference type="EMBL" id="CP144542">
    <property type="protein sequence ID" value="WVW81563.1"/>
    <property type="molecule type" value="Genomic_DNA"/>
</dbReference>
<reference evidence="1" key="2">
    <citation type="submission" date="2024-02" db="EMBL/GenBank/DDBJ databases">
        <title>Comparative genomics of Cryptococcus and Kwoniella reveals pathogenesis evolution and contrasting modes of karyotype evolution via chromosome fusion or intercentromeric recombination.</title>
        <authorList>
            <person name="Coelho M.A."/>
            <person name="David-Palma M."/>
            <person name="Shea T."/>
            <person name="Bowers K."/>
            <person name="McGinley-Smith S."/>
            <person name="Mohammad A.W."/>
            <person name="Gnirke A."/>
            <person name="Yurkov A.M."/>
            <person name="Nowrousian M."/>
            <person name="Sun S."/>
            <person name="Cuomo C.A."/>
            <person name="Heitman J."/>
        </authorList>
    </citation>
    <scope>NUCLEOTIDE SEQUENCE</scope>
    <source>
        <strain evidence="1">CBS 10118</strain>
    </source>
</reference>
<sequence>MNSKKSTILFITSPEAGQANCNLAVISALKARYGAEADIHLASYVDLRKRIPPDVRFHEIRGVSMTRGLMRRNGNDQGE</sequence>
<accession>A0AAJ8M6K3</accession>
<dbReference type="KEGG" id="kbi:90824369"/>
<evidence type="ECO:0000313" key="1">
    <source>
        <dbReference type="EMBL" id="WVW81563.1"/>
    </source>
</evidence>
<proteinExistence type="predicted"/>
<dbReference type="GeneID" id="90824369"/>
<dbReference type="RefSeq" id="XP_065725762.1">
    <property type="nucleotide sequence ID" value="XM_065869690.1"/>
</dbReference>
<protein>
    <submittedName>
        <fullName evidence="1">Uncharacterized protein</fullName>
    </submittedName>
</protein>
<gene>
    <name evidence="1" type="ORF">I302_103558</name>
</gene>
<evidence type="ECO:0000313" key="2">
    <source>
        <dbReference type="Proteomes" id="UP000092730"/>
    </source>
</evidence>
<organism evidence="1 2">
    <name type="scientific">Kwoniella bestiolae CBS 10118</name>
    <dbReference type="NCBI Taxonomy" id="1296100"/>
    <lineage>
        <taxon>Eukaryota</taxon>
        <taxon>Fungi</taxon>
        <taxon>Dikarya</taxon>
        <taxon>Basidiomycota</taxon>
        <taxon>Agaricomycotina</taxon>
        <taxon>Tremellomycetes</taxon>
        <taxon>Tremellales</taxon>
        <taxon>Cryptococcaceae</taxon>
        <taxon>Kwoniella</taxon>
    </lineage>
</organism>